<evidence type="ECO:0000256" key="5">
    <source>
        <dbReference type="SAM" id="Phobius"/>
    </source>
</evidence>
<dbReference type="Pfam" id="PF07970">
    <property type="entry name" value="COPIIcoated_ERV"/>
    <property type="match status" value="1"/>
</dbReference>
<accession>A0A371FI50</accession>
<proteinExistence type="predicted"/>
<name>A0A371FI50_MUCPR</name>
<dbReference type="Proteomes" id="UP000257109">
    <property type="component" value="Unassembled WGS sequence"/>
</dbReference>
<evidence type="ECO:0000259" key="6">
    <source>
        <dbReference type="Pfam" id="PF07970"/>
    </source>
</evidence>
<feature type="domain" description="Endoplasmic reticulum vesicle transporter C-terminal" evidence="6">
    <location>
        <begin position="210"/>
        <end position="425"/>
    </location>
</feature>
<dbReference type="AlphaFoldDB" id="A0A371FI50"/>
<keyword evidence="3 5" id="KW-1133">Transmembrane helix</keyword>
<dbReference type="OrthoDB" id="270930at2759"/>
<protein>
    <submittedName>
        <fullName evidence="8">Endoplasmic reticulum-Golgi intermediate compartment protein 3</fullName>
    </submittedName>
</protein>
<comment type="caution">
    <text evidence="8">The sequence shown here is derived from an EMBL/GenBank/DDBJ whole genome shotgun (WGS) entry which is preliminary data.</text>
</comment>
<keyword evidence="4 5" id="KW-0472">Membrane</keyword>
<evidence type="ECO:0000259" key="7">
    <source>
        <dbReference type="Pfam" id="PF13850"/>
    </source>
</evidence>
<comment type="subcellular location">
    <subcellularLocation>
        <location evidence="1">Membrane</location>
    </subcellularLocation>
</comment>
<dbReference type="GO" id="GO:0030134">
    <property type="term" value="C:COPII-coated ER to Golgi transport vesicle"/>
    <property type="evidence" value="ECO:0007669"/>
    <property type="project" value="TreeGrafter"/>
</dbReference>
<dbReference type="PANTHER" id="PTHR10984">
    <property type="entry name" value="ENDOPLASMIC RETICULUM-GOLGI INTERMEDIATE COMPARTMENT PROTEIN"/>
    <property type="match status" value="1"/>
</dbReference>
<gene>
    <name evidence="8" type="primary">ergic3</name>
    <name evidence="8" type="ORF">CR513_41802</name>
</gene>
<dbReference type="InterPro" id="IPR045888">
    <property type="entry name" value="Erv"/>
</dbReference>
<feature type="transmembrane region" description="Helical" evidence="5">
    <location>
        <begin position="87"/>
        <end position="105"/>
    </location>
</feature>
<evidence type="ECO:0000256" key="2">
    <source>
        <dbReference type="ARBA" id="ARBA00022692"/>
    </source>
</evidence>
<feature type="non-terminal residue" evidence="8">
    <location>
        <position position="1"/>
    </location>
</feature>
<dbReference type="InterPro" id="IPR012936">
    <property type="entry name" value="Erv_C"/>
</dbReference>
<reference evidence="8" key="1">
    <citation type="submission" date="2018-05" db="EMBL/GenBank/DDBJ databases">
        <title>Draft genome of Mucuna pruriens seed.</title>
        <authorList>
            <person name="Nnadi N.E."/>
            <person name="Vos R."/>
            <person name="Hasami M.H."/>
            <person name="Devisetty U.K."/>
            <person name="Aguiy J.C."/>
        </authorList>
    </citation>
    <scope>NUCLEOTIDE SEQUENCE [LARGE SCALE GENOMIC DNA]</scope>
    <source>
        <strain evidence="8">JCA_2017</strain>
    </source>
</reference>
<dbReference type="GO" id="GO:0005783">
    <property type="term" value="C:endoplasmic reticulum"/>
    <property type="evidence" value="ECO:0007669"/>
    <property type="project" value="TreeGrafter"/>
</dbReference>
<keyword evidence="9" id="KW-1185">Reference proteome</keyword>
<dbReference type="PANTHER" id="PTHR10984:SF56">
    <property type="entry name" value="ENDOPLASMIC RETICULUM-GOLGI INTERMEDIATE COMPARTMENT PROTEIN 3-LIKE"/>
    <property type="match status" value="1"/>
</dbReference>
<feature type="transmembrane region" description="Helical" evidence="5">
    <location>
        <begin position="403"/>
        <end position="430"/>
    </location>
</feature>
<dbReference type="EMBL" id="QJKJ01009011">
    <property type="protein sequence ID" value="RDX77984.1"/>
    <property type="molecule type" value="Genomic_DNA"/>
</dbReference>
<keyword evidence="2 5" id="KW-0812">Transmembrane</keyword>
<organism evidence="8 9">
    <name type="scientific">Mucuna pruriens</name>
    <name type="common">Velvet bean</name>
    <name type="synonym">Dolichos pruriens</name>
    <dbReference type="NCBI Taxonomy" id="157652"/>
    <lineage>
        <taxon>Eukaryota</taxon>
        <taxon>Viridiplantae</taxon>
        <taxon>Streptophyta</taxon>
        <taxon>Embryophyta</taxon>
        <taxon>Tracheophyta</taxon>
        <taxon>Spermatophyta</taxon>
        <taxon>Magnoliopsida</taxon>
        <taxon>eudicotyledons</taxon>
        <taxon>Gunneridae</taxon>
        <taxon>Pentapetalae</taxon>
        <taxon>rosids</taxon>
        <taxon>fabids</taxon>
        <taxon>Fabales</taxon>
        <taxon>Fabaceae</taxon>
        <taxon>Papilionoideae</taxon>
        <taxon>50 kb inversion clade</taxon>
        <taxon>NPAAA clade</taxon>
        <taxon>indigoferoid/millettioid clade</taxon>
        <taxon>Phaseoleae</taxon>
        <taxon>Mucuna</taxon>
    </lineage>
</organism>
<sequence>TELTLNKGSYDPVFGSFFILQSSTNPFIPHAPFSGHRLRRSALLRIIFSERWVLVKFWRPTMDKVFNKLRNLDAYPKVNEDFYSRTLAGGVVTVVSATVMLFLFFSELRLYLYTVTESKLLVDTSRGDTLHINFDVTFPAVRCSMLSLDAMDISGEQHLDIRHNIVKKRIDANGNVIEEKKDGIGAPKIERPLQRHGGRLGHDEKYCGSCFGAEESDDHCCNSCEEVREAYRKKGWAMSNMDLVDQCQREGYVQRVKDEEGEGCNIQGSLEVNKVAGNFHFATGKSFLQSAVFLADLLSLQDNHYNISHRINKLSFGHHYPGLVNPLDGINWVQGPTHGMYQYFIKVVPSIYTDIRGRVIHSNQYSVTEHFKSSDLGVAVPGVFFFYDISPIKVNFKEEHIPFLHFLTNICAIVGGVFTVAGIIDSTIYYGQRTIKRKMELGKYT</sequence>
<evidence type="ECO:0000313" key="8">
    <source>
        <dbReference type="EMBL" id="RDX77984.1"/>
    </source>
</evidence>
<dbReference type="GO" id="GO:0016020">
    <property type="term" value="C:membrane"/>
    <property type="evidence" value="ECO:0007669"/>
    <property type="project" value="UniProtKB-SubCell"/>
</dbReference>
<evidence type="ECO:0000313" key="9">
    <source>
        <dbReference type="Proteomes" id="UP000257109"/>
    </source>
</evidence>
<dbReference type="Pfam" id="PF13850">
    <property type="entry name" value="ERGIC_N"/>
    <property type="match status" value="1"/>
</dbReference>
<evidence type="ECO:0000256" key="3">
    <source>
        <dbReference type="ARBA" id="ARBA00022989"/>
    </source>
</evidence>
<evidence type="ECO:0000256" key="1">
    <source>
        <dbReference type="ARBA" id="ARBA00004370"/>
    </source>
</evidence>
<feature type="domain" description="Endoplasmic reticulum vesicle transporter N-terminal" evidence="7">
    <location>
        <begin position="69"/>
        <end position="158"/>
    </location>
</feature>
<dbReference type="InterPro" id="IPR039542">
    <property type="entry name" value="Erv_N"/>
</dbReference>
<evidence type="ECO:0000256" key="4">
    <source>
        <dbReference type="ARBA" id="ARBA00023136"/>
    </source>
</evidence>
<dbReference type="STRING" id="157652.A0A371FI50"/>